<dbReference type="SMART" id="SM00852">
    <property type="entry name" value="MoCF_biosynth"/>
    <property type="match status" value="1"/>
</dbReference>
<dbReference type="SUPFAM" id="SSF53218">
    <property type="entry name" value="Molybdenum cofactor biosynthesis proteins"/>
    <property type="match status" value="1"/>
</dbReference>
<dbReference type="RefSeq" id="WP_135546329.1">
    <property type="nucleotide sequence ID" value="NZ_SPQQ01000003.1"/>
</dbReference>
<dbReference type="EMBL" id="SPQQ01000003">
    <property type="protein sequence ID" value="TGE38354.1"/>
    <property type="molecule type" value="Genomic_DNA"/>
</dbReference>
<evidence type="ECO:0000256" key="11">
    <source>
        <dbReference type="ARBA" id="ARBA00023150"/>
    </source>
</evidence>
<keyword evidence="7 13" id="KW-0500">Molybdenum</keyword>
<keyword evidence="11 13" id="KW-0501">Molybdenum cofactor biosynthesis</keyword>
<dbReference type="Pfam" id="PF03454">
    <property type="entry name" value="MoeA_C"/>
    <property type="match status" value="1"/>
</dbReference>
<dbReference type="InterPro" id="IPR001453">
    <property type="entry name" value="MoaB/Mog_dom"/>
</dbReference>
<comment type="pathway">
    <text evidence="3 13">Cofactor biosynthesis; molybdopterin biosynthesis.</text>
</comment>
<evidence type="ECO:0000256" key="7">
    <source>
        <dbReference type="ARBA" id="ARBA00022505"/>
    </source>
</evidence>
<dbReference type="FunFam" id="3.40.980.10:FF:000004">
    <property type="entry name" value="Molybdopterin molybdenumtransferase"/>
    <property type="match status" value="1"/>
</dbReference>
<dbReference type="InterPro" id="IPR038987">
    <property type="entry name" value="MoeA-like"/>
</dbReference>
<keyword evidence="9 13" id="KW-0479">Metal-binding</keyword>
<evidence type="ECO:0000256" key="12">
    <source>
        <dbReference type="ARBA" id="ARBA00047317"/>
    </source>
</evidence>
<comment type="similarity">
    <text evidence="4 13">Belongs to the MoeA family.</text>
</comment>
<dbReference type="PANTHER" id="PTHR10192">
    <property type="entry name" value="MOLYBDOPTERIN BIOSYNTHESIS PROTEIN"/>
    <property type="match status" value="1"/>
</dbReference>
<organism evidence="15 16">
    <name type="scientific">Desulfosporosinus fructosivorans</name>
    <dbReference type="NCBI Taxonomy" id="2018669"/>
    <lineage>
        <taxon>Bacteria</taxon>
        <taxon>Bacillati</taxon>
        <taxon>Bacillota</taxon>
        <taxon>Clostridia</taxon>
        <taxon>Eubacteriales</taxon>
        <taxon>Desulfitobacteriaceae</taxon>
        <taxon>Desulfosporosinus</taxon>
    </lineage>
</organism>
<dbReference type="PANTHER" id="PTHR10192:SF5">
    <property type="entry name" value="GEPHYRIN"/>
    <property type="match status" value="1"/>
</dbReference>
<dbReference type="Proteomes" id="UP000298460">
    <property type="component" value="Unassembled WGS sequence"/>
</dbReference>
<gene>
    <name evidence="15" type="ORF">E4K67_10400</name>
</gene>
<dbReference type="GO" id="GO:0005829">
    <property type="term" value="C:cytosol"/>
    <property type="evidence" value="ECO:0007669"/>
    <property type="project" value="TreeGrafter"/>
</dbReference>
<evidence type="ECO:0000256" key="13">
    <source>
        <dbReference type="RuleBase" id="RU365090"/>
    </source>
</evidence>
<dbReference type="Gene3D" id="2.170.190.11">
    <property type="entry name" value="Molybdopterin biosynthesis moea protein, domain 3"/>
    <property type="match status" value="1"/>
</dbReference>
<dbReference type="NCBIfam" id="TIGR00177">
    <property type="entry name" value="molyb_syn"/>
    <property type="match status" value="1"/>
</dbReference>
<proteinExistence type="inferred from homology"/>
<dbReference type="GO" id="GO:0046872">
    <property type="term" value="F:metal ion binding"/>
    <property type="evidence" value="ECO:0007669"/>
    <property type="project" value="UniProtKB-UniRule"/>
</dbReference>
<dbReference type="NCBIfam" id="NF045515">
    <property type="entry name" value="Glp_gephyrin"/>
    <property type="match status" value="1"/>
</dbReference>
<dbReference type="InterPro" id="IPR036135">
    <property type="entry name" value="MoeA_linker/N_sf"/>
</dbReference>
<comment type="cofactor">
    <cofactor evidence="1 13">
        <name>Mg(2+)</name>
        <dbReference type="ChEBI" id="CHEBI:18420"/>
    </cofactor>
</comment>
<dbReference type="EC" id="2.10.1.1" evidence="5 13"/>
<evidence type="ECO:0000256" key="8">
    <source>
        <dbReference type="ARBA" id="ARBA00022679"/>
    </source>
</evidence>
<evidence type="ECO:0000256" key="10">
    <source>
        <dbReference type="ARBA" id="ARBA00022842"/>
    </source>
</evidence>
<dbReference type="CDD" id="cd00887">
    <property type="entry name" value="MoeA"/>
    <property type="match status" value="1"/>
</dbReference>
<comment type="caution">
    <text evidence="15">The sequence shown here is derived from an EMBL/GenBank/DDBJ whole genome shotgun (WGS) entry which is preliminary data.</text>
</comment>
<dbReference type="InterPro" id="IPR005111">
    <property type="entry name" value="MoeA_C_domain_IV"/>
</dbReference>
<evidence type="ECO:0000256" key="6">
    <source>
        <dbReference type="ARBA" id="ARBA00021108"/>
    </source>
</evidence>
<keyword evidence="8 13" id="KW-0808">Transferase</keyword>
<comment type="catalytic activity">
    <reaction evidence="12">
        <text>adenylyl-molybdopterin + molybdate = Mo-molybdopterin + AMP + H(+)</text>
        <dbReference type="Rhea" id="RHEA:35047"/>
        <dbReference type="ChEBI" id="CHEBI:15378"/>
        <dbReference type="ChEBI" id="CHEBI:36264"/>
        <dbReference type="ChEBI" id="CHEBI:62727"/>
        <dbReference type="ChEBI" id="CHEBI:71302"/>
        <dbReference type="ChEBI" id="CHEBI:456215"/>
        <dbReference type="EC" id="2.10.1.1"/>
    </reaction>
</comment>
<reference evidence="15 16" key="1">
    <citation type="submission" date="2019-03" db="EMBL/GenBank/DDBJ databases">
        <title>Draft Genome Sequence of Desulfosporosinus fructosivorans Strain 63.6F, Isolated from Marine Sediment in the Baltic Sea.</title>
        <authorList>
            <person name="Hausmann B."/>
            <person name="Vandieken V."/>
            <person name="Pjevac P."/>
            <person name="Schreck K."/>
            <person name="Herbold C.W."/>
            <person name="Loy A."/>
        </authorList>
    </citation>
    <scope>NUCLEOTIDE SEQUENCE [LARGE SCALE GENOMIC DNA]</scope>
    <source>
        <strain evidence="15 16">63.6F</strain>
    </source>
</reference>
<dbReference type="AlphaFoldDB" id="A0A4Z0R721"/>
<evidence type="ECO:0000256" key="4">
    <source>
        <dbReference type="ARBA" id="ARBA00010763"/>
    </source>
</evidence>
<dbReference type="GO" id="GO:0061599">
    <property type="term" value="F:molybdopterin molybdotransferase activity"/>
    <property type="evidence" value="ECO:0007669"/>
    <property type="project" value="UniProtKB-UniRule"/>
</dbReference>
<keyword evidence="10 13" id="KW-0460">Magnesium</keyword>
<dbReference type="OrthoDB" id="9804758at2"/>
<evidence type="ECO:0000313" key="16">
    <source>
        <dbReference type="Proteomes" id="UP000298460"/>
    </source>
</evidence>
<dbReference type="Gene3D" id="3.90.105.10">
    <property type="entry name" value="Molybdopterin biosynthesis moea protein, domain 2"/>
    <property type="match status" value="1"/>
</dbReference>
<sequence>MKNNIQLEEAQNLLLDSITPVGKCLVALLEASGRVLSQAIKASTSIPPFSKSALDGYALIASDTRQAESSAPVQLRVIEETRAGFVAKEKVVSGTTIKVMTGAPIPCGANAFIKYEDVIRNGDLISIFRALKAQDNVIMMGDDIERGEVIAHKGSLVTPPLVALLAGLGISQVPVYAKAKIAIMSTGDELLDPSEELQPGKIYNSSLYGLMARCSEMGAQPLDLGIVPDEIEATTVRISRGLEKADIVVSTGGVSVGDYDVMKDAMVGAGAEIIFWKVAMKPGSPVVAAVKDKKLIIGLSGNPAAAMVTFDLIVIPLIKRLMGINNPLPDKIQGVFADNFLKASSQRRFLRAKLERKDGVDCLKLTGAQGNGVLMSMIGCNVLVDIPAGSGPVISGQSVSGHIVGNITDAFHKEPAFTQSVVSSI</sequence>
<evidence type="ECO:0000313" key="15">
    <source>
        <dbReference type="EMBL" id="TGE38354.1"/>
    </source>
</evidence>
<keyword evidence="16" id="KW-1185">Reference proteome</keyword>
<dbReference type="Gene3D" id="3.40.980.10">
    <property type="entry name" value="MoaB/Mog-like domain"/>
    <property type="match status" value="1"/>
</dbReference>
<evidence type="ECO:0000256" key="2">
    <source>
        <dbReference type="ARBA" id="ARBA00002901"/>
    </source>
</evidence>
<evidence type="ECO:0000256" key="3">
    <source>
        <dbReference type="ARBA" id="ARBA00005046"/>
    </source>
</evidence>
<dbReference type="InterPro" id="IPR005110">
    <property type="entry name" value="MoeA_linker/N"/>
</dbReference>
<dbReference type="Gene3D" id="2.40.340.10">
    <property type="entry name" value="MoeA, C-terminal, domain IV"/>
    <property type="match status" value="1"/>
</dbReference>
<dbReference type="Pfam" id="PF03453">
    <property type="entry name" value="MoeA_N"/>
    <property type="match status" value="1"/>
</dbReference>
<dbReference type="InterPro" id="IPR036688">
    <property type="entry name" value="MoeA_C_domain_IV_sf"/>
</dbReference>
<dbReference type="UniPathway" id="UPA00344"/>
<dbReference type="Pfam" id="PF00994">
    <property type="entry name" value="MoCF_biosynth"/>
    <property type="match status" value="1"/>
</dbReference>
<dbReference type="SUPFAM" id="SSF63867">
    <property type="entry name" value="MoeA C-terminal domain-like"/>
    <property type="match status" value="1"/>
</dbReference>
<evidence type="ECO:0000256" key="5">
    <source>
        <dbReference type="ARBA" id="ARBA00013269"/>
    </source>
</evidence>
<evidence type="ECO:0000256" key="9">
    <source>
        <dbReference type="ARBA" id="ARBA00022723"/>
    </source>
</evidence>
<dbReference type="GO" id="GO:0006777">
    <property type="term" value="P:Mo-molybdopterin cofactor biosynthetic process"/>
    <property type="evidence" value="ECO:0007669"/>
    <property type="project" value="UniProtKB-UniRule"/>
</dbReference>
<dbReference type="SUPFAM" id="SSF63882">
    <property type="entry name" value="MoeA N-terminal region -like"/>
    <property type="match status" value="1"/>
</dbReference>
<dbReference type="InterPro" id="IPR036425">
    <property type="entry name" value="MoaB/Mog-like_dom_sf"/>
</dbReference>
<protein>
    <recommendedName>
        <fullName evidence="6 13">Molybdopterin molybdenumtransferase</fullName>
        <ecNumber evidence="5 13">2.10.1.1</ecNumber>
    </recommendedName>
</protein>
<comment type="function">
    <text evidence="2 13">Catalyzes the insertion of molybdate into adenylated molybdopterin with the concomitant release of AMP.</text>
</comment>
<evidence type="ECO:0000259" key="14">
    <source>
        <dbReference type="SMART" id="SM00852"/>
    </source>
</evidence>
<evidence type="ECO:0000256" key="1">
    <source>
        <dbReference type="ARBA" id="ARBA00001946"/>
    </source>
</evidence>
<feature type="domain" description="MoaB/Mog" evidence="14">
    <location>
        <begin position="182"/>
        <end position="320"/>
    </location>
</feature>
<accession>A0A4Z0R721</accession>
<name>A0A4Z0R721_9FIRM</name>